<reference evidence="1" key="1">
    <citation type="journal article" date="2015" name="Nature">
        <title>Complex archaea that bridge the gap between prokaryotes and eukaryotes.</title>
        <authorList>
            <person name="Spang A."/>
            <person name="Saw J.H."/>
            <person name="Jorgensen S.L."/>
            <person name="Zaremba-Niedzwiedzka K."/>
            <person name="Martijn J."/>
            <person name="Lind A.E."/>
            <person name="van Eijk R."/>
            <person name="Schleper C."/>
            <person name="Guy L."/>
            <person name="Ettema T.J."/>
        </authorList>
    </citation>
    <scope>NUCLEOTIDE SEQUENCE</scope>
</reference>
<accession>A0A0F9TGP7</accession>
<dbReference type="AlphaFoldDB" id="A0A0F9TGP7"/>
<evidence type="ECO:0000313" key="1">
    <source>
        <dbReference type="EMBL" id="KKN74077.1"/>
    </source>
</evidence>
<protein>
    <submittedName>
        <fullName evidence="1">Uncharacterized protein</fullName>
    </submittedName>
</protein>
<gene>
    <name evidence="1" type="ORF">LCGC14_0394170</name>
</gene>
<dbReference type="EMBL" id="LAZR01000332">
    <property type="protein sequence ID" value="KKN74077.1"/>
    <property type="molecule type" value="Genomic_DNA"/>
</dbReference>
<comment type="caution">
    <text evidence="1">The sequence shown here is derived from an EMBL/GenBank/DDBJ whole genome shotgun (WGS) entry which is preliminary data.</text>
</comment>
<proteinExistence type="predicted"/>
<sequence>MLSLVKKLLRAFWNGWKERWAEWVEESVWGQIQNPRSVILAEPISGTMLALMAALSAAGGIGGALLKKTPSAPAPLPTPQFDPGKALSSFQSLEAGLGGRPDFTRFLDSATGRALSGATTRISSAPVLKQAGRGRAQRSETAKKFGFQRTGGFLRREDEAQRDLLDVMSLIGDKTFVQMLQNFIQTQQAPHERRIAGATRIGTAGMGPQRFGPVQPVDNRLSGAVQAGGESAGDFAALMVLLQAMQKMGTGGGGGGGAGAGGLFPLAPPTA</sequence>
<name>A0A0F9TGP7_9ZZZZ</name>
<organism evidence="1">
    <name type="scientific">marine sediment metagenome</name>
    <dbReference type="NCBI Taxonomy" id="412755"/>
    <lineage>
        <taxon>unclassified sequences</taxon>
        <taxon>metagenomes</taxon>
        <taxon>ecological metagenomes</taxon>
    </lineage>
</organism>